<accession>A0AA41Q0T7</accession>
<dbReference type="PROSITE" id="PS51704">
    <property type="entry name" value="GP_PDE"/>
    <property type="match status" value="1"/>
</dbReference>
<reference evidence="3" key="1">
    <citation type="submission" date="2022-01" db="EMBL/GenBank/DDBJ databases">
        <title>Genome-Based Taxonomic Classification of the Phylum Actinobacteria.</title>
        <authorList>
            <person name="Gao Y."/>
        </authorList>
    </citation>
    <scope>NUCLEOTIDE SEQUENCE</scope>
    <source>
        <strain evidence="3">KLBMP 8922</strain>
    </source>
</reference>
<comment type="caution">
    <text evidence="3">The sequence shown here is derived from an EMBL/GenBank/DDBJ whole genome shotgun (WGS) entry which is preliminary data.</text>
</comment>
<protein>
    <submittedName>
        <fullName evidence="3">Glycerophosphodiester phosphodiesterase</fullName>
    </submittedName>
</protein>
<organism evidence="3 4">
    <name type="scientific">Yinghuangia soli</name>
    <dbReference type="NCBI Taxonomy" id="2908204"/>
    <lineage>
        <taxon>Bacteria</taxon>
        <taxon>Bacillati</taxon>
        <taxon>Actinomycetota</taxon>
        <taxon>Actinomycetes</taxon>
        <taxon>Kitasatosporales</taxon>
        <taxon>Streptomycetaceae</taxon>
        <taxon>Yinghuangia</taxon>
    </lineage>
</organism>
<dbReference type="GO" id="GO:0006629">
    <property type="term" value="P:lipid metabolic process"/>
    <property type="evidence" value="ECO:0007669"/>
    <property type="project" value="InterPro"/>
</dbReference>
<evidence type="ECO:0000259" key="2">
    <source>
        <dbReference type="PROSITE" id="PS51704"/>
    </source>
</evidence>
<keyword evidence="4" id="KW-1185">Reference proteome</keyword>
<dbReference type="InterPro" id="IPR017946">
    <property type="entry name" value="PLC-like_Pdiesterase_TIM-brl"/>
</dbReference>
<evidence type="ECO:0000313" key="3">
    <source>
        <dbReference type="EMBL" id="MCF2527967.1"/>
    </source>
</evidence>
<dbReference type="Gene3D" id="3.20.20.190">
    <property type="entry name" value="Phosphatidylinositol (PI) phosphodiesterase"/>
    <property type="match status" value="1"/>
</dbReference>
<dbReference type="CDD" id="cd08556">
    <property type="entry name" value="GDPD"/>
    <property type="match status" value="1"/>
</dbReference>
<dbReference type="PANTHER" id="PTHR46211:SF1">
    <property type="entry name" value="GLYCEROPHOSPHODIESTER PHOSPHODIESTERASE, CYTOPLASMIC"/>
    <property type="match status" value="1"/>
</dbReference>
<dbReference type="RefSeq" id="WP_235052131.1">
    <property type="nucleotide sequence ID" value="NZ_JAKFHA010000005.1"/>
</dbReference>
<evidence type="ECO:0000256" key="1">
    <source>
        <dbReference type="SAM" id="MobiDB-lite"/>
    </source>
</evidence>
<feature type="compositionally biased region" description="Polar residues" evidence="1">
    <location>
        <begin position="240"/>
        <end position="250"/>
    </location>
</feature>
<dbReference type="InterPro" id="IPR030395">
    <property type="entry name" value="GP_PDE_dom"/>
</dbReference>
<dbReference type="AlphaFoldDB" id="A0AA41Q0T7"/>
<dbReference type="GO" id="GO:0008081">
    <property type="term" value="F:phosphoric diester hydrolase activity"/>
    <property type="evidence" value="ECO:0007669"/>
    <property type="project" value="InterPro"/>
</dbReference>
<dbReference type="SUPFAM" id="SSF51695">
    <property type="entry name" value="PLC-like phosphodiesterases"/>
    <property type="match status" value="1"/>
</dbReference>
<evidence type="ECO:0000313" key="4">
    <source>
        <dbReference type="Proteomes" id="UP001165378"/>
    </source>
</evidence>
<gene>
    <name evidence="3" type="ORF">LZ495_12155</name>
</gene>
<proteinExistence type="predicted"/>
<dbReference type="Pfam" id="PF03009">
    <property type="entry name" value="GDPD"/>
    <property type="match status" value="1"/>
</dbReference>
<name>A0AA41Q0T7_9ACTN</name>
<dbReference type="Proteomes" id="UP001165378">
    <property type="component" value="Unassembled WGS sequence"/>
</dbReference>
<feature type="region of interest" description="Disordered" evidence="1">
    <location>
        <begin position="229"/>
        <end position="250"/>
    </location>
</feature>
<feature type="domain" description="GP-PDE" evidence="2">
    <location>
        <begin position="2"/>
        <end position="228"/>
    </location>
</feature>
<dbReference type="PANTHER" id="PTHR46211">
    <property type="entry name" value="GLYCEROPHOSPHORYL DIESTER PHOSPHODIESTERASE"/>
    <property type="match status" value="1"/>
</dbReference>
<dbReference type="EMBL" id="JAKFHA010000005">
    <property type="protein sequence ID" value="MCF2527967.1"/>
    <property type="molecule type" value="Genomic_DNA"/>
</dbReference>
<sequence length="250" mass="26894">MVVKIAHRGDPLLVRENTLPSLASAVEGGADWIEVDVKLTRDGVPVLLHDDTLRRLWRVDRRVGDLVCADLAGATAAVDRGEWCIPTLRDAVEFVLASPVSLMLDLPGVPEGEASAALVRELGCLDRVVFTGDPRALAGIRAAAPKAVLAMSWKSPLRPPADLMRSVRPDFLNFRHIWVTRRRVGAAHAAGLGVSAWTVDRPRRMASLARKGVDAIITNDIRALVRTLGEATPPGPSFGASEQRTKGTNG</sequence>